<evidence type="ECO:0000256" key="8">
    <source>
        <dbReference type="ARBA" id="ARBA00022967"/>
    </source>
</evidence>
<dbReference type="InterPro" id="IPR003593">
    <property type="entry name" value="AAA+_ATPase"/>
</dbReference>
<dbReference type="PROSITE" id="PS00211">
    <property type="entry name" value="ABC_TRANSPORTER_1"/>
    <property type="match status" value="1"/>
</dbReference>
<dbReference type="SMART" id="SM00382">
    <property type="entry name" value="AAA"/>
    <property type="match status" value="2"/>
</dbReference>
<dbReference type="PANTHER" id="PTHR43790:SF9">
    <property type="entry name" value="GALACTOFURANOSE TRANSPORTER ATP-BINDING PROTEIN YTFR"/>
    <property type="match status" value="1"/>
</dbReference>
<keyword evidence="6" id="KW-0547">Nucleotide-binding</keyword>
<keyword evidence="2" id="KW-0813">Transport</keyword>
<dbReference type="InterPro" id="IPR003439">
    <property type="entry name" value="ABC_transporter-like_ATP-bd"/>
</dbReference>
<sequence>MPVSVAHAAPAFPGEPLLRMRNIGKSFPGVRALHDAQLDLWPGEVHVLFGENGAGKSTLINVIAGVLTPDQGEMHLAGEALRLSSVQHARRHGIAAMFQEFSLAPHLSVAQNLVLGSEPGRFGLINARRARRIAEQALSRHGFNLPLDEEVGNLGRAEQQMVEMAKAMLTEPRILILDEPTASLSEKETEALFDTVRQLKARGVAIVYITHRMREIQAIADRITIMRDGSYIDSLVAAEASEAQLIELMTGRKHGDLYPQITHHAGRSMLRVQGVSSRDGMLRNVSIELREGEIVGLAGLVGCGKSEIGRACFGLVPLVEGCVQFNGESLTCPTPREMLGRGLGYVTCDRRHEGLMLQRSTRENIALAALPLRNFSWAGLLRLGRERQQVQALAERMRLRPLNLNAEAVNYSGGNQQKIVIARALARDTKVLIVDEPTVGVDVGARAEIYKALADLVHQGCSILLISSDMPEILNLSNRVYVVKDGRVVDHLEHHQIDEERILHGFFHETSDSQEHPV</sequence>
<evidence type="ECO:0000313" key="11">
    <source>
        <dbReference type="EMBL" id="NWL47397.1"/>
    </source>
</evidence>
<dbReference type="Pfam" id="PF00005">
    <property type="entry name" value="ABC_tran"/>
    <property type="match status" value="2"/>
</dbReference>
<evidence type="ECO:0000256" key="3">
    <source>
        <dbReference type="ARBA" id="ARBA00022475"/>
    </source>
</evidence>
<evidence type="ECO:0000256" key="5">
    <source>
        <dbReference type="ARBA" id="ARBA00022737"/>
    </source>
</evidence>
<comment type="caution">
    <text evidence="11">The sequence shown here is derived from an EMBL/GenBank/DDBJ whole genome shotgun (WGS) entry which is preliminary data.</text>
</comment>
<evidence type="ECO:0000256" key="1">
    <source>
        <dbReference type="ARBA" id="ARBA00004202"/>
    </source>
</evidence>
<dbReference type="RefSeq" id="WP_179053073.1">
    <property type="nucleotide sequence ID" value="NZ_QJRE01000113.1"/>
</dbReference>
<dbReference type="PROSITE" id="PS50893">
    <property type="entry name" value="ABC_TRANSPORTER_2"/>
    <property type="match status" value="2"/>
</dbReference>
<gene>
    <name evidence="11" type="ORF">DM819_16445</name>
</gene>
<organism evidence="11 12">
    <name type="scientific">Pseudomonas hunanensis</name>
    <dbReference type="NCBI Taxonomy" id="1247546"/>
    <lineage>
        <taxon>Bacteria</taxon>
        <taxon>Pseudomonadati</taxon>
        <taxon>Pseudomonadota</taxon>
        <taxon>Gammaproteobacteria</taxon>
        <taxon>Pseudomonadales</taxon>
        <taxon>Pseudomonadaceae</taxon>
        <taxon>Pseudomonas</taxon>
    </lineage>
</organism>
<dbReference type="AlphaFoldDB" id="A0ABD6NDZ3"/>
<dbReference type="InterPro" id="IPR017871">
    <property type="entry name" value="ABC_transporter-like_CS"/>
</dbReference>
<keyword evidence="8" id="KW-1278">Translocase</keyword>
<dbReference type="Proteomes" id="UP000704738">
    <property type="component" value="Unassembled WGS sequence"/>
</dbReference>
<dbReference type="FunFam" id="3.40.50.300:FF:000127">
    <property type="entry name" value="Ribose import ATP-binding protein RbsA"/>
    <property type="match status" value="1"/>
</dbReference>
<feature type="domain" description="ABC transporter" evidence="10">
    <location>
        <begin position="267"/>
        <end position="510"/>
    </location>
</feature>
<dbReference type="EMBL" id="QJRE01000113">
    <property type="protein sequence ID" value="NWL47397.1"/>
    <property type="molecule type" value="Genomic_DNA"/>
</dbReference>
<evidence type="ECO:0000256" key="6">
    <source>
        <dbReference type="ARBA" id="ARBA00022741"/>
    </source>
</evidence>
<dbReference type="GO" id="GO:0005886">
    <property type="term" value="C:plasma membrane"/>
    <property type="evidence" value="ECO:0007669"/>
    <property type="project" value="UniProtKB-SubCell"/>
</dbReference>
<evidence type="ECO:0000256" key="9">
    <source>
        <dbReference type="ARBA" id="ARBA00023136"/>
    </source>
</evidence>
<evidence type="ECO:0000259" key="10">
    <source>
        <dbReference type="PROSITE" id="PS50893"/>
    </source>
</evidence>
<keyword evidence="4" id="KW-0762">Sugar transport</keyword>
<dbReference type="InterPro" id="IPR027417">
    <property type="entry name" value="P-loop_NTPase"/>
</dbReference>
<dbReference type="SUPFAM" id="SSF52540">
    <property type="entry name" value="P-loop containing nucleoside triphosphate hydrolases"/>
    <property type="match status" value="2"/>
</dbReference>
<keyword evidence="3" id="KW-1003">Cell membrane</keyword>
<comment type="subcellular location">
    <subcellularLocation>
        <location evidence="1">Cell membrane</location>
        <topology evidence="1">Peripheral membrane protein</topology>
    </subcellularLocation>
</comment>
<feature type="domain" description="ABC transporter" evidence="10">
    <location>
        <begin position="18"/>
        <end position="253"/>
    </location>
</feature>
<dbReference type="CDD" id="cd03216">
    <property type="entry name" value="ABC_Carb_Monos_I"/>
    <property type="match status" value="1"/>
</dbReference>
<protein>
    <submittedName>
        <fullName evidence="11">Sugar ABC transporter ATP-binding protein</fullName>
    </submittedName>
</protein>
<dbReference type="Gene3D" id="3.40.50.300">
    <property type="entry name" value="P-loop containing nucleotide triphosphate hydrolases"/>
    <property type="match status" value="2"/>
</dbReference>
<evidence type="ECO:0000256" key="2">
    <source>
        <dbReference type="ARBA" id="ARBA00022448"/>
    </source>
</evidence>
<keyword evidence="5" id="KW-0677">Repeat</keyword>
<dbReference type="InterPro" id="IPR050107">
    <property type="entry name" value="ABC_carbohydrate_import_ATPase"/>
</dbReference>
<reference evidence="11 12" key="1">
    <citation type="submission" date="2018-06" db="EMBL/GenBank/DDBJ databases">
        <title>Bacteria isolated from soil of Wuhan.</title>
        <authorList>
            <person name="Xiang W."/>
            <person name="Huang C."/>
        </authorList>
    </citation>
    <scope>NUCLEOTIDE SEQUENCE [LARGE SCALE GENOMIC DNA]</scope>
    <source>
        <strain evidence="12">xwS4</strain>
    </source>
</reference>
<proteinExistence type="predicted"/>
<dbReference type="PANTHER" id="PTHR43790">
    <property type="entry name" value="CARBOHYDRATE TRANSPORT ATP-BINDING PROTEIN MG119-RELATED"/>
    <property type="match status" value="1"/>
</dbReference>
<evidence type="ECO:0000256" key="4">
    <source>
        <dbReference type="ARBA" id="ARBA00022597"/>
    </source>
</evidence>
<evidence type="ECO:0000313" key="12">
    <source>
        <dbReference type="Proteomes" id="UP000704738"/>
    </source>
</evidence>
<accession>A0ABD6NDZ3</accession>
<evidence type="ECO:0000256" key="7">
    <source>
        <dbReference type="ARBA" id="ARBA00022840"/>
    </source>
</evidence>
<dbReference type="CDD" id="cd03215">
    <property type="entry name" value="ABC_Carb_Monos_II"/>
    <property type="match status" value="1"/>
</dbReference>
<keyword evidence="7 11" id="KW-0067">ATP-binding</keyword>
<name>A0ABD6NDZ3_9PSED</name>
<keyword evidence="9" id="KW-0472">Membrane</keyword>
<dbReference type="GO" id="GO:0005524">
    <property type="term" value="F:ATP binding"/>
    <property type="evidence" value="ECO:0007669"/>
    <property type="project" value="UniProtKB-KW"/>
</dbReference>